<name>A0AB34FDF1_9HYPO</name>
<gene>
    <name evidence="2" type="ORF">O9K51_10803</name>
</gene>
<dbReference type="EMBL" id="JAQHRD010000018">
    <property type="protein sequence ID" value="KAJ6436684.1"/>
    <property type="molecule type" value="Genomic_DNA"/>
</dbReference>
<comment type="caution">
    <text evidence="2">The sequence shown here is derived from an EMBL/GenBank/DDBJ whole genome shotgun (WGS) entry which is preliminary data.</text>
</comment>
<proteinExistence type="predicted"/>
<evidence type="ECO:0000313" key="3">
    <source>
        <dbReference type="Proteomes" id="UP001163105"/>
    </source>
</evidence>
<organism evidence="2 3">
    <name type="scientific">Purpureocillium lavendulum</name>
    <dbReference type="NCBI Taxonomy" id="1247861"/>
    <lineage>
        <taxon>Eukaryota</taxon>
        <taxon>Fungi</taxon>
        <taxon>Dikarya</taxon>
        <taxon>Ascomycota</taxon>
        <taxon>Pezizomycotina</taxon>
        <taxon>Sordariomycetes</taxon>
        <taxon>Hypocreomycetidae</taxon>
        <taxon>Hypocreales</taxon>
        <taxon>Ophiocordycipitaceae</taxon>
        <taxon>Purpureocillium</taxon>
    </lineage>
</organism>
<protein>
    <submittedName>
        <fullName evidence="2">Uncharacterized protein</fullName>
    </submittedName>
</protein>
<feature type="compositionally biased region" description="Low complexity" evidence="1">
    <location>
        <begin position="14"/>
        <end position="26"/>
    </location>
</feature>
<dbReference type="Proteomes" id="UP001163105">
    <property type="component" value="Unassembled WGS sequence"/>
</dbReference>
<keyword evidence="3" id="KW-1185">Reference proteome</keyword>
<reference evidence="2" key="1">
    <citation type="submission" date="2023-01" db="EMBL/GenBank/DDBJ databases">
        <title>The growth and conidiation of Purpureocillium lavendulum are regulated by nitrogen source and histone H3K14 acetylation.</title>
        <authorList>
            <person name="Tang P."/>
            <person name="Han J."/>
            <person name="Zhang C."/>
            <person name="Tang P."/>
            <person name="Qi F."/>
            <person name="Zhang K."/>
            <person name="Liang L."/>
        </authorList>
    </citation>
    <scope>NUCLEOTIDE SEQUENCE</scope>
    <source>
        <strain evidence="2">YMF1.00683</strain>
    </source>
</reference>
<evidence type="ECO:0000313" key="2">
    <source>
        <dbReference type="EMBL" id="KAJ6436684.1"/>
    </source>
</evidence>
<feature type="region of interest" description="Disordered" evidence="1">
    <location>
        <begin position="1"/>
        <end position="31"/>
    </location>
</feature>
<evidence type="ECO:0000256" key="1">
    <source>
        <dbReference type="SAM" id="MobiDB-lite"/>
    </source>
</evidence>
<sequence length="77" mass="7881">MATMAGMTADQSHRSSASIPPSSSSPRVMGTIQQPGQVSHQLFGLAVKDDPVSLALDEVVPAPEARTQPAAQAASLP</sequence>
<dbReference type="AlphaFoldDB" id="A0AB34FDF1"/>
<accession>A0AB34FDF1</accession>